<name>A0A9Q0KN40_9MAGN</name>
<dbReference type="PANTHER" id="PTHR27004">
    <property type="entry name" value="RECEPTOR-LIKE PROTEIN 12 ISOFORM X1"/>
    <property type="match status" value="1"/>
</dbReference>
<comment type="caution">
    <text evidence="13">The sequence shown here is derived from an EMBL/GenBank/DDBJ whole genome shotgun (WGS) entry which is preliminary data.</text>
</comment>
<evidence type="ECO:0000256" key="6">
    <source>
        <dbReference type="ARBA" id="ARBA00022692"/>
    </source>
</evidence>
<evidence type="ECO:0000313" key="13">
    <source>
        <dbReference type="EMBL" id="KAJ4973657.1"/>
    </source>
</evidence>
<keyword evidence="4" id="KW-1003">Cell membrane</keyword>
<keyword evidence="7" id="KW-0677">Repeat</keyword>
<evidence type="ECO:0000256" key="4">
    <source>
        <dbReference type="ARBA" id="ARBA00022475"/>
    </source>
</evidence>
<protein>
    <submittedName>
        <fullName evidence="13">Uncharacterized protein</fullName>
    </submittedName>
</protein>
<comment type="subcellular location">
    <subcellularLocation>
        <location evidence="1">Cell membrane</location>
    </subcellularLocation>
    <subcellularLocation>
        <location evidence="12">Endomembrane system</location>
        <topology evidence="12">Single-pass membrane protein</topology>
    </subcellularLocation>
    <subcellularLocation>
        <location evidence="2">Membrane</location>
        <topology evidence="2">Single-pass type I membrane protein</topology>
    </subcellularLocation>
</comment>
<dbReference type="GO" id="GO:0005886">
    <property type="term" value="C:plasma membrane"/>
    <property type="evidence" value="ECO:0007669"/>
    <property type="project" value="UniProtKB-SubCell"/>
</dbReference>
<evidence type="ECO:0000256" key="1">
    <source>
        <dbReference type="ARBA" id="ARBA00004236"/>
    </source>
</evidence>
<keyword evidence="11" id="KW-0325">Glycoprotein</keyword>
<keyword evidence="6" id="KW-0812">Transmembrane</keyword>
<evidence type="ECO:0000256" key="12">
    <source>
        <dbReference type="ARBA" id="ARBA00037847"/>
    </source>
</evidence>
<evidence type="ECO:0000313" key="14">
    <source>
        <dbReference type="Proteomes" id="UP001141806"/>
    </source>
</evidence>
<dbReference type="Gene3D" id="3.80.10.10">
    <property type="entry name" value="Ribonuclease Inhibitor"/>
    <property type="match status" value="1"/>
</dbReference>
<proteinExistence type="inferred from homology"/>
<keyword evidence="10" id="KW-0675">Receptor</keyword>
<organism evidence="13 14">
    <name type="scientific">Protea cynaroides</name>
    <dbReference type="NCBI Taxonomy" id="273540"/>
    <lineage>
        <taxon>Eukaryota</taxon>
        <taxon>Viridiplantae</taxon>
        <taxon>Streptophyta</taxon>
        <taxon>Embryophyta</taxon>
        <taxon>Tracheophyta</taxon>
        <taxon>Spermatophyta</taxon>
        <taxon>Magnoliopsida</taxon>
        <taxon>Proteales</taxon>
        <taxon>Proteaceae</taxon>
        <taxon>Protea</taxon>
    </lineage>
</organism>
<dbReference type="InterPro" id="IPR001611">
    <property type="entry name" value="Leu-rich_rpt"/>
</dbReference>
<evidence type="ECO:0000256" key="5">
    <source>
        <dbReference type="ARBA" id="ARBA00022614"/>
    </source>
</evidence>
<dbReference type="AlphaFoldDB" id="A0A9Q0KN40"/>
<evidence type="ECO:0000256" key="2">
    <source>
        <dbReference type="ARBA" id="ARBA00004479"/>
    </source>
</evidence>
<keyword evidence="9" id="KW-0472">Membrane</keyword>
<keyword evidence="14" id="KW-1185">Reference proteome</keyword>
<reference evidence="13" key="1">
    <citation type="journal article" date="2023" name="Plant J.">
        <title>The genome of the king protea, Protea cynaroides.</title>
        <authorList>
            <person name="Chang J."/>
            <person name="Duong T.A."/>
            <person name="Schoeman C."/>
            <person name="Ma X."/>
            <person name="Roodt D."/>
            <person name="Barker N."/>
            <person name="Li Z."/>
            <person name="Van de Peer Y."/>
            <person name="Mizrachi E."/>
        </authorList>
    </citation>
    <scope>NUCLEOTIDE SEQUENCE</scope>
    <source>
        <tissue evidence="13">Young leaves</tissue>
    </source>
</reference>
<dbReference type="EMBL" id="JAMYWD010000004">
    <property type="protein sequence ID" value="KAJ4973657.1"/>
    <property type="molecule type" value="Genomic_DNA"/>
</dbReference>
<evidence type="ECO:0000256" key="10">
    <source>
        <dbReference type="ARBA" id="ARBA00023170"/>
    </source>
</evidence>
<dbReference type="PANTHER" id="PTHR27004:SF428">
    <property type="entry name" value="OS01G0160600 PROTEIN"/>
    <property type="match status" value="1"/>
</dbReference>
<gene>
    <name evidence="13" type="ORF">NE237_006831</name>
</gene>
<evidence type="ECO:0000256" key="9">
    <source>
        <dbReference type="ARBA" id="ARBA00023136"/>
    </source>
</evidence>
<evidence type="ECO:0000256" key="7">
    <source>
        <dbReference type="ARBA" id="ARBA00022737"/>
    </source>
</evidence>
<dbReference type="InterPro" id="IPR032675">
    <property type="entry name" value="LRR_dom_sf"/>
</dbReference>
<evidence type="ECO:0000256" key="8">
    <source>
        <dbReference type="ARBA" id="ARBA00022989"/>
    </source>
</evidence>
<evidence type="ECO:0000256" key="3">
    <source>
        <dbReference type="ARBA" id="ARBA00009592"/>
    </source>
</evidence>
<keyword evidence="5" id="KW-0433">Leucine-rich repeat</keyword>
<comment type="similarity">
    <text evidence="3">Belongs to the RLP family.</text>
</comment>
<sequence>MVVKDETLRFGFLSYSDPSFVHLNTLKLIYHKDTVKVTIKGQEMELTKILTILVVMGYLTALHFLNLSQNARLIPSSLGNMKQLESLDLSRNMLEGEIPQQLTSLTFLLFLNLLWNNLTGWIPTANQFGAFTKTSFARNEGLLELPSSSMRNKCQFFGYDWDMVVRGFVVGVGYMGSRRGCGVHFFTLRLDSL</sequence>
<dbReference type="OrthoDB" id="994806at2759"/>
<accession>A0A9Q0KN40</accession>
<dbReference type="Pfam" id="PF00560">
    <property type="entry name" value="LRR_1"/>
    <property type="match status" value="1"/>
</dbReference>
<evidence type="ECO:0000256" key="11">
    <source>
        <dbReference type="ARBA" id="ARBA00023180"/>
    </source>
</evidence>
<dbReference type="SUPFAM" id="SSF52058">
    <property type="entry name" value="L domain-like"/>
    <property type="match status" value="1"/>
</dbReference>
<keyword evidence="8" id="KW-1133">Transmembrane helix</keyword>
<dbReference type="Proteomes" id="UP001141806">
    <property type="component" value="Unassembled WGS sequence"/>
</dbReference>